<dbReference type="KEGG" id="pno:SNOG_16143"/>
<sequence length="124" mass="13785">MALSTLMLLCAHLYLVDFCPGGSAALSWLPRVTTVLLAIPDRFIIISIAGAFLVWCYMITPEPIGVLAKRMKSIVVGYDKNNNQNTIAFVPPKGFSSERDVIKQHDRVLAEKVRVNGPKYQLHT</sequence>
<reference evidence="4" key="1">
    <citation type="journal article" date="2007" name="Plant Cell">
        <title>Dothideomycete-plant interactions illuminated by genome sequencing and EST analysis of the wheat pathogen Stagonospora nodorum.</title>
        <authorList>
            <person name="Hane J.K."/>
            <person name="Lowe R.G."/>
            <person name="Solomon P.S."/>
            <person name="Tan K.C."/>
            <person name="Schoch C.L."/>
            <person name="Spatafora J.W."/>
            <person name="Crous P.W."/>
            <person name="Kodira C."/>
            <person name="Birren B.W."/>
            <person name="Galagan J.E."/>
            <person name="Torriani S.F."/>
            <person name="McDonald B.A."/>
            <person name="Oliver R.P."/>
        </authorList>
    </citation>
    <scope>NUCLEOTIDE SEQUENCE [LARGE SCALE GENOMIC DNA]</scope>
    <source>
        <strain evidence="4">SN15 / ATCC MYA-4574 / FGSC 10173</strain>
    </source>
</reference>
<dbReference type="EMBL" id="CH445367">
    <property type="protein sequence ID" value="EAT76515.2"/>
    <property type="molecule type" value="Genomic_DNA"/>
</dbReference>
<feature type="transmembrane region" description="Helical" evidence="1">
    <location>
        <begin position="42"/>
        <end position="60"/>
    </location>
</feature>
<feature type="signal peptide" evidence="2">
    <location>
        <begin position="1"/>
        <end position="24"/>
    </location>
</feature>
<protein>
    <submittedName>
        <fullName evidence="3">Uncharacterized protein</fullName>
    </submittedName>
</protein>
<keyword evidence="1" id="KW-0472">Membrane</keyword>
<feature type="chain" id="PRO_5004177201" evidence="2">
    <location>
        <begin position="25"/>
        <end position="124"/>
    </location>
</feature>
<name>Q0TWK6_PHANO</name>
<dbReference type="GeneID" id="5983200"/>
<evidence type="ECO:0000256" key="2">
    <source>
        <dbReference type="SAM" id="SignalP"/>
    </source>
</evidence>
<proteinExistence type="predicted"/>
<dbReference type="AlphaFoldDB" id="Q0TWK6"/>
<accession>Q0TWK6</accession>
<dbReference type="VEuPathDB" id="FungiDB:JI435_161430"/>
<organism evidence="3 4">
    <name type="scientific">Phaeosphaeria nodorum (strain SN15 / ATCC MYA-4574 / FGSC 10173)</name>
    <name type="common">Glume blotch fungus</name>
    <name type="synonym">Parastagonospora nodorum</name>
    <dbReference type="NCBI Taxonomy" id="321614"/>
    <lineage>
        <taxon>Eukaryota</taxon>
        <taxon>Fungi</taxon>
        <taxon>Dikarya</taxon>
        <taxon>Ascomycota</taxon>
        <taxon>Pezizomycotina</taxon>
        <taxon>Dothideomycetes</taxon>
        <taxon>Pleosporomycetidae</taxon>
        <taxon>Pleosporales</taxon>
        <taxon>Pleosporineae</taxon>
        <taxon>Phaeosphaeriaceae</taxon>
        <taxon>Parastagonospora</taxon>
    </lineage>
</organism>
<dbReference type="InParanoid" id="Q0TWK6"/>
<dbReference type="RefSeq" id="XP_001806270.1">
    <property type="nucleotide sequence ID" value="XM_001806218.1"/>
</dbReference>
<evidence type="ECO:0000313" key="4">
    <source>
        <dbReference type="Proteomes" id="UP000001055"/>
    </source>
</evidence>
<keyword evidence="1" id="KW-1133">Transmembrane helix</keyword>
<evidence type="ECO:0000256" key="1">
    <source>
        <dbReference type="SAM" id="Phobius"/>
    </source>
</evidence>
<gene>
    <name evidence="3" type="ORF">SNOG_16143</name>
</gene>
<dbReference type="Proteomes" id="UP000001055">
    <property type="component" value="Unassembled WGS sequence"/>
</dbReference>
<evidence type="ECO:0000313" key="3">
    <source>
        <dbReference type="EMBL" id="EAT76515.2"/>
    </source>
</evidence>
<keyword evidence="1" id="KW-0812">Transmembrane</keyword>
<keyword evidence="2" id="KW-0732">Signal</keyword>